<dbReference type="EMBL" id="GAIX01014739">
    <property type="protein sequence ID" value="JAA77821.1"/>
    <property type="molecule type" value="Transcribed_RNA"/>
</dbReference>
<accession>S4NGF3</accession>
<feature type="compositionally biased region" description="Basic and acidic residues" evidence="1">
    <location>
        <begin position="34"/>
        <end position="45"/>
    </location>
</feature>
<proteinExistence type="predicted"/>
<reference evidence="2" key="1">
    <citation type="journal article" date="2013" name="BMC Genomics">
        <title>Unscrambling butterfly oogenesis.</title>
        <authorList>
            <person name="Carter J.M."/>
            <person name="Baker S.C."/>
            <person name="Pink R."/>
            <person name="Carter D.R."/>
            <person name="Collins A."/>
            <person name="Tomlin J."/>
            <person name="Gibbs M."/>
            <person name="Breuker C.J."/>
        </authorList>
    </citation>
    <scope>NUCLEOTIDE SEQUENCE</scope>
    <source>
        <tissue evidence="2">Ovary</tissue>
    </source>
</reference>
<protein>
    <submittedName>
        <fullName evidence="2">Uncharacterized protein</fullName>
    </submittedName>
</protein>
<reference evidence="2" key="2">
    <citation type="submission" date="2013-05" db="EMBL/GenBank/DDBJ databases">
        <authorList>
            <person name="Carter J.-M."/>
            <person name="Baker S.C."/>
            <person name="Pink R."/>
            <person name="Carter D.R.F."/>
            <person name="Collins A."/>
            <person name="Tomlin J."/>
            <person name="Gibbs M."/>
            <person name="Breuker C.J."/>
        </authorList>
    </citation>
    <scope>NUCLEOTIDE SEQUENCE</scope>
    <source>
        <tissue evidence="2">Ovary</tissue>
    </source>
</reference>
<feature type="region of interest" description="Disordered" evidence="1">
    <location>
        <begin position="1"/>
        <end position="54"/>
    </location>
</feature>
<name>S4NGF3_9NEOP</name>
<feature type="compositionally biased region" description="Acidic residues" evidence="1">
    <location>
        <begin position="1"/>
        <end position="16"/>
    </location>
</feature>
<sequence>MGYNDEPIEIISDSDSESEHWFRRLSQSSPGKPLKNDIRERKTDTGPEDGSYSQIDDVFEIKDDEYDDEEFLQDLISIPLQPPANE</sequence>
<organism evidence="2">
    <name type="scientific">Pararge aegeria</name>
    <name type="common">speckled wood butterfly</name>
    <dbReference type="NCBI Taxonomy" id="116150"/>
    <lineage>
        <taxon>Eukaryota</taxon>
        <taxon>Metazoa</taxon>
        <taxon>Ecdysozoa</taxon>
        <taxon>Arthropoda</taxon>
        <taxon>Hexapoda</taxon>
        <taxon>Insecta</taxon>
        <taxon>Pterygota</taxon>
        <taxon>Neoptera</taxon>
        <taxon>Endopterygota</taxon>
        <taxon>Lepidoptera</taxon>
        <taxon>Glossata</taxon>
        <taxon>Ditrysia</taxon>
        <taxon>Papilionoidea</taxon>
        <taxon>Nymphalidae</taxon>
        <taxon>Satyrinae</taxon>
        <taxon>Satyrini</taxon>
        <taxon>Parargina</taxon>
        <taxon>Pararge</taxon>
    </lineage>
</organism>
<feature type="non-terminal residue" evidence="2">
    <location>
        <position position="86"/>
    </location>
</feature>
<evidence type="ECO:0000256" key="1">
    <source>
        <dbReference type="SAM" id="MobiDB-lite"/>
    </source>
</evidence>
<evidence type="ECO:0000313" key="2">
    <source>
        <dbReference type="EMBL" id="JAA77821.1"/>
    </source>
</evidence>
<dbReference type="AlphaFoldDB" id="S4NGF3"/>